<dbReference type="Gene3D" id="1.10.760.10">
    <property type="entry name" value="Cytochrome c-like domain"/>
    <property type="match status" value="1"/>
</dbReference>
<evidence type="ECO:0000313" key="9">
    <source>
        <dbReference type="EMBL" id="TVO53207.1"/>
    </source>
</evidence>
<dbReference type="OrthoDB" id="9814063at2"/>
<dbReference type="PROSITE" id="PS51257">
    <property type="entry name" value="PROKAR_LIPOPROTEIN"/>
    <property type="match status" value="1"/>
</dbReference>
<evidence type="ECO:0000256" key="3">
    <source>
        <dbReference type="ARBA" id="ARBA00022723"/>
    </source>
</evidence>
<dbReference type="InterPro" id="IPR002324">
    <property type="entry name" value="Cyt_c_ID"/>
</dbReference>
<keyword evidence="5 6" id="KW-0408">Iron</keyword>
<proteinExistence type="predicted"/>
<dbReference type="PRINTS" id="PR00606">
    <property type="entry name" value="CYTCHROMECID"/>
</dbReference>
<dbReference type="GO" id="GO:0005506">
    <property type="term" value="F:iron ion binding"/>
    <property type="evidence" value="ECO:0007669"/>
    <property type="project" value="InterPro"/>
</dbReference>
<reference evidence="9 10" key="1">
    <citation type="submission" date="2019-07" db="EMBL/GenBank/DDBJ databases">
        <title>The pathways for chlorine oxyanion respiration interact through the shared metabolite chlorate.</title>
        <authorList>
            <person name="Barnum T.P."/>
            <person name="Cheng Y."/>
            <person name="Hill K.A."/>
            <person name="Lucas L.N."/>
            <person name="Carlson H.K."/>
            <person name="Coates J.D."/>
        </authorList>
    </citation>
    <scope>NUCLEOTIDE SEQUENCE [LARGE SCALE GENOMIC DNA]</scope>
    <source>
        <strain evidence="9 10">SFB-3</strain>
    </source>
</reference>
<dbReference type="GO" id="GO:0009055">
    <property type="term" value="F:electron transfer activity"/>
    <property type="evidence" value="ECO:0007669"/>
    <property type="project" value="InterPro"/>
</dbReference>
<evidence type="ECO:0000313" key="10">
    <source>
        <dbReference type="Proteomes" id="UP000319502"/>
    </source>
</evidence>
<feature type="binding site" description="covalent" evidence="6">
    <location>
        <position position="31"/>
    </location>
    <ligand>
        <name>heme c</name>
        <dbReference type="ChEBI" id="CHEBI:61717"/>
    </ligand>
</feature>
<organism evidence="9 10">
    <name type="scientific">Denitromonas halophila</name>
    <dbReference type="NCBI Taxonomy" id="1629404"/>
    <lineage>
        <taxon>Bacteria</taxon>
        <taxon>Pseudomonadati</taxon>
        <taxon>Pseudomonadota</taxon>
        <taxon>Betaproteobacteria</taxon>
        <taxon>Rhodocyclales</taxon>
        <taxon>Zoogloeaceae</taxon>
        <taxon>Denitromonas</taxon>
    </lineage>
</organism>
<dbReference type="EMBL" id="VMNK01000015">
    <property type="protein sequence ID" value="TVO53207.1"/>
    <property type="molecule type" value="Genomic_DNA"/>
</dbReference>
<dbReference type="SUPFAM" id="SSF46626">
    <property type="entry name" value="Cytochrome c"/>
    <property type="match status" value="1"/>
</dbReference>
<keyword evidence="3 6" id="KW-0479">Metal-binding</keyword>
<keyword evidence="2 6" id="KW-0349">Heme</keyword>
<dbReference type="Proteomes" id="UP000319502">
    <property type="component" value="Unassembled WGS sequence"/>
</dbReference>
<keyword evidence="4" id="KW-0249">Electron transport</keyword>
<dbReference type="GO" id="GO:0020037">
    <property type="term" value="F:heme binding"/>
    <property type="evidence" value="ECO:0007669"/>
    <property type="project" value="InterPro"/>
</dbReference>
<evidence type="ECO:0000256" key="5">
    <source>
        <dbReference type="ARBA" id="ARBA00023004"/>
    </source>
</evidence>
<evidence type="ECO:0000256" key="1">
    <source>
        <dbReference type="ARBA" id="ARBA00022448"/>
    </source>
</evidence>
<accession>A0A557QK14</accession>
<dbReference type="PROSITE" id="PS51007">
    <property type="entry name" value="CYTC"/>
    <property type="match status" value="1"/>
</dbReference>
<feature type="signal peptide" evidence="7">
    <location>
        <begin position="1"/>
        <end position="21"/>
    </location>
</feature>
<evidence type="ECO:0000256" key="7">
    <source>
        <dbReference type="SAM" id="SignalP"/>
    </source>
</evidence>
<gene>
    <name evidence="9" type="ORF">FHP91_15535</name>
</gene>
<feature type="domain" description="Cytochrome c" evidence="8">
    <location>
        <begin position="17"/>
        <end position="104"/>
    </location>
</feature>
<dbReference type="AlphaFoldDB" id="A0A557QK14"/>
<evidence type="ECO:0000259" key="8">
    <source>
        <dbReference type="PROSITE" id="PS51007"/>
    </source>
</evidence>
<feature type="binding site" description="covalent" evidence="6">
    <location>
        <position position="35"/>
    </location>
    <ligand>
        <name>heme c</name>
        <dbReference type="ChEBI" id="CHEBI:61717"/>
    </ligand>
</feature>
<evidence type="ECO:0000256" key="4">
    <source>
        <dbReference type="ARBA" id="ARBA00022982"/>
    </source>
</evidence>
<comment type="caution">
    <text evidence="9">The sequence shown here is derived from an EMBL/GenBank/DDBJ whole genome shotgun (WGS) entry which is preliminary data.</text>
</comment>
<dbReference type="InterPro" id="IPR009056">
    <property type="entry name" value="Cyt_c-like_dom"/>
</dbReference>
<protein>
    <submittedName>
        <fullName evidence="9">C-type cytochrome</fullName>
    </submittedName>
</protein>
<keyword evidence="10" id="KW-1185">Reference proteome</keyword>
<sequence>MRTKLLLVAALALGCIQPALASYDVVKKARCISCHALDKKMVGPAFRDIAAKYAGQADAQTALFAKVREGGAGVWGQIPMTPNDEAKISDDNLKVAIDWILAGAEK</sequence>
<keyword evidence="7" id="KW-0732">Signal</keyword>
<feature type="chain" id="PRO_5022221294" evidence="7">
    <location>
        <begin position="22"/>
        <end position="106"/>
    </location>
</feature>
<name>A0A557QK14_9RHOO</name>
<evidence type="ECO:0000256" key="6">
    <source>
        <dbReference type="PIRSR" id="PIRSR602324-1"/>
    </source>
</evidence>
<comment type="PTM">
    <text evidence="6">Binds 1 heme c group covalently per subunit.</text>
</comment>
<dbReference type="InterPro" id="IPR036909">
    <property type="entry name" value="Cyt_c-like_dom_sf"/>
</dbReference>
<keyword evidence="1" id="KW-0813">Transport</keyword>
<feature type="binding site" description="covalent" evidence="6">
    <location>
        <position position="80"/>
    </location>
    <ligand>
        <name>heme c</name>
        <dbReference type="ChEBI" id="CHEBI:61717"/>
    </ligand>
</feature>
<dbReference type="RefSeq" id="WP_144310452.1">
    <property type="nucleotide sequence ID" value="NZ_VMNK01000015.1"/>
</dbReference>
<dbReference type="Pfam" id="PF00034">
    <property type="entry name" value="Cytochrom_C"/>
    <property type="match status" value="1"/>
</dbReference>
<evidence type="ECO:0000256" key="2">
    <source>
        <dbReference type="ARBA" id="ARBA00022617"/>
    </source>
</evidence>